<reference evidence="4" key="1">
    <citation type="submission" date="2016-11" db="EMBL/GenBank/DDBJ databases">
        <authorList>
            <person name="Varghese N."/>
            <person name="Submissions S."/>
        </authorList>
    </citation>
    <scope>NUCLEOTIDE SEQUENCE [LARGE SCALE GENOMIC DNA]</scope>
    <source>
        <strain evidence="4">DSM 24787</strain>
    </source>
</reference>
<feature type="transmembrane region" description="Helical" evidence="1">
    <location>
        <begin position="170"/>
        <end position="189"/>
    </location>
</feature>
<sequence>MLQQYITEVLFKQQSCSVPQVGTFTIQHIPAHFSVVDQVLTPPRQQVNFDTRWEDDGSCLHWISQKENLVDAVASLKLDKYLQQFRESLQTGQPIDLPGVGSLRLDPFGQIRFTPQELPDAWQPIALQQVLRPESAPKVLQGTTEVVNHEVVEHMSAIPEEFESQGRFRWWWVIVPLLLIAGGIAIYLLKDEWQSASIVPAEKDTTSQQAIAPVTDSLPAMQPEPVSDSINYYVVFQTFRTQGEAQKMYEKRIRWEQNEVVMFTAKDSATYNLAVPFRTLPADTTMAKDSVEHRFKVPKSAIRIEE</sequence>
<keyword evidence="1" id="KW-0812">Transmembrane</keyword>
<evidence type="ECO:0000313" key="3">
    <source>
        <dbReference type="EMBL" id="SIN64837.1"/>
    </source>
</evidence>
<dbReference type="EMBL" id="FSRA01000001">
    <property type="protein sequence ID" value="SIN64837.1"/>
    <property type="molecule type" value="Genomic_DNA"/>
</dbReference>
<organism evidence="3 4">
    <name type="scientific">Chitinophaga niabensis</name>
    <dbReference type="NCBI Taxonomy" id="536979"/>
    <lineage>
        <taxon>Bacteria</taxon>
        <taxon>Pseudomonadati</taxon>
        <taxon>Bacteroidota</taxon>
        <taxon>Chitinophagia</taxon>
        <taxon>Chitinophagales</taxon>
        <taxon>Chitinophagaceae</taxon>
        <taxon>Chitinophaga</taxon>
    </lineage>
</organism>
<gene>
    <name evidence="3" type="ORF">SAMN04488055_0132</name>
</gene>
<evidence type="ECO:0000256" key="1">
    <source>
        <dbReference type="SAM" id="Phobius"/>
    </source>
</evidence>
<dbReference type="OrthoDB" id="653949at2"/>
<dbReference type="Proteomes" id="UP000185003">
    <property type="component" value="Unassembled WGS sequence"/>
</dbReference>
<evidence type="ECO:0000313" key="4">
    <source>
        <dbReference type="Proteomes" id="UP000185003"/>
    </source>
</evidence>
<feature type="domain" description="CCDC81-like prokaryotic HU" evidence="2">
    <location>
        <begin position="2"/>
        <end position="50"/>
    </location>
</feature>
<name>A0A1N6D2B5_9BACT</name>
<keyword evidence="1" id="KW-0472">Membrane</keyword>
<dbReference type="Pfam" id="PF18174">
    <property type="entry name" value="HU-CCDC81_bac_1"/>
    <property type="match status" value="1"/>
</dbReference>
<protein>
    <recommendedName>
        <fullName evidence="2">CCDC81-like prokaryotic HU domain-containing protein</fullName>
    </recommendedName>
</protein>
<keyword evidence="1" id="KW-1133">Transmembrane helix</keyword>
<dbReference type="STRING" id="536979.SAMN04488055_0132"/>
<dbReference type="AlphaFoldDB" id="A0A1N6D2B5"/>
<keyword evidence="4" id="KW-1185">Reference proteome</keyword>
<dbReference type="InterPro" id="IPR040495">
    <property type="entry name" value="HU-CCDC81_bac_1"/>
</dbReference>
<dbReference type="RefSeq" id="WP_074237247.1">
    <property type="nucleotide sequence ID" value="NZ_FSRA01000001.1"/>
</dbReference>
<accession>A0A1N6D2B5</accession>
<proteinExistence type="predicted"/>
<evidence type="ECO:0000259" key="2">
    <source>
        <dbReference type="Pfam" id="PF18174"/>
    </source>
</evidence>